<dbReference type="EMBL" id="KX925554">
    <property type="protein sequence ID" value="APC46351.1"/>
    <property type="molecule type" value="Genomic_DNA"/>
</dbReference>
<sequence length="76" mass="8609">MTDAQKYSKLPENLQALARDMPQEFQFIQDIVQAAYELGVQRGEKTTIDYLEKLLDQYGIDRPSIQQGLSGVNDSS</sequence>
<dbReference type="RefSeq" id="YP_009831814.1">
    <property type="nucleotide sequence ID" value="NC_048650.1"/>
</dbReference>
<accession>A0A1J0GVY9</accession>
<reference evidence="1 2" key="1">
    <citation type="submission" date="2016-09" db="EMBL/GenBank/DDBJ databases">
        <title>Complete Genome Sequence of Streptomyces 5a phage BRock.</title>
        <authorList>
            <person name="Crossman A."/>
            <person name="Baron S."/>
            <person name="Jamdagni P."/>
            <person name="Khatri P."/>
            <person name="Sharma D."/>
            <person name="Pandey M."/>
            <person name="Goyal S."/>
            <person name="Kumar S."/>
            <person name="Phogat A."/>
            <person name="Chawla G."/>
            <person name="Pasricha M."/>
            <person name="Gupta K."/>
            <person name="Bazzad D."/>
            <person name="Aggarwal V."/>
            <person name="Poughat A."/>
            <person name="Singh K."/>
            <person name="Rana P."/>
            <person name="Gautam R."/>
            <person name="Sharma V."/>
            <person name="Tyagi D."/>
            <person name="Shahi A."/>
            <person name="Jangra N."/>
            <person name="Malik M."/>
            <person name="Sidhu P.K."/>
            <person name="Malik S."/>
            <person name="Ghalyan Y."/>
            <person name="Sharma S.S."/>
            <person name="Malik A."/>
            <person name="Chuttani R."/>
            <person name="Bamal N."/>
            <person name="Bhadula D."/>
            <person name="Batra A."/>
            <person name="Temple L."/>
            <person name="Nehra K."/>
        </authorList>
    </citation>
    <scope>NUCLEOTIDE SEQUENCE [LARGE SCALE GENOMIC DNA]</scope>
</reference>
<proteinExistence type="predicted"/>
<dbReference type="Proteomes" id="UP000224898">
    <property type="component" value="Segment"/>
</dbReference>
<keyword evidence="2" id="KW-1185">Reference proteome</keyword>
<protein>
    <submittedName>
        <fullName evidence="1">Uncharacterized protein</fullName>
    </submittedName>
</protein>
<evidence type="ECO:0000313" key="2">
    <source>
        <dbReference type="Proteomes" id="UP000224898"/>
    </source>
</evidence>
<dbReference type="GeneID" id="55601503"/>
<dbReference type="KEGG" id="vg:55601503"/>
<name>A0A1J0GVY9_9CAUD</name>
<evidence type="ECO:0000313" key="1">
    <source>
        <dbReference type="EMBL" id="APC46351.1"/>
    </source>
</evidence>
<organism evidence="1 2">
    <name type="scientific">Streptomyces phage BRock</name>
    <dbReference type="NCBI Taxonomy" id="1913591"/>
    <lineage>
        <taxon>Viruses</taxon>
        <taxon>Duplodnaviria</taxon>
        <taxon>Heunggongvirae</taxon>
        <taxon>Uroviricota</taxon>
        <taxon>Caudoviricetes</taxon>
        <taxon>Borockvirus</taxon>
        <taxon>Borockvirus brock</taxon>
    </lineage>
</organism>